<organism evidence="1 2">
    <name type="scientific">Paraburkholderia ultramafica</name>
    <dbReference type="NCBI Taxonomy" id="1544867"/>
    <lineage>
        <taxon>Bacteria</taxon>
        <taxon>Pseudomonadati</taxon>
        <taxon>Pseudomonadota</taxon>
        <taxon>Betaproteobacteria</taxon>
        <taxon>Burkholderiales</taxon>
        <taxon>Burkholderiaceae</taxon>
        <taxon>Paraburkholderia</taxon>
    </lineage>
</organism>
<dbReference type="AlphaFoldDB" id="A0A6S7BR23"/>
<proteinExistence type="predicted"/>
<gene>
    <name evidence="1" type="ORF">LMG28614_07320</name>
</gene>
<dbReference type="Proteomes" id="UP000494365">
    <property type="component" value="Unassembled WGS sequence"/>
</dbReference>
<sequence>MQILRADVADEFLDIGDVVVQMKLAGFERHHACVDPVGQVDLVVLQQRPHGVAQQRGVVSRQRCADQHDRFIFQLGNGVAVVGETLETHQTAKRFLNNDLFDDRNVMTIFNNLVEIELGLFVILAKPVEQLVTG</sequence>
<keyword evidence="2" id="KW-1185">Reference proteome</keyword>
<evidence type="ECO:0000313" key="2">
    <source>
        <dbReference type="Proteomes" id="UP000494365"/>
    </source>
</evidence>
<dbReference type="EMBL" id="CADIKK010000151">
    <property type="protein sequence ID" value="CAB3810692.1"/>
    <property type="molecule type" value="Genomic_DNA"/>
</dbReference>
<evidence type="ECO:0000313" key="1">
    <source>
        <dbReference type="EMBL" id="CAB3810692.1"/>
    </source>
</evidence>
<name>A0A6S7BR23_9BURK</name>
<reference evidence="1 2" key="1">
    <citation type="submission" date="2020-04" db="EMBL/GenBank/DDBJ databases">
        <authorList>
            <person name="De Canck E."/>
        </authorList>
    </citation>
    <scope>NUCLEOTIDE SEQUENCE [LARGE SCALE GENOMIC DNA]</scope>
    <source>
        <strain evidence="1 2">LMG 28614</strain>
    </source>
</reference>
<accession>A0A6S7BR23</accession>
<protein>
    <submittedName>
        <fullName evidence="1">Uncharacterized protein</fullName>
    </submittedName>
</protein>